<gene>
    <name evidence="2" type="ORF">DPMN_027195</name>
</gene>
<feature type="compositionally biased region" description="Acidic residues" evidence="1">
    <location>
        <begin position="19"/>
        <end position="38"/>
    </location>
</feature>
<evidence type="ECO:0000313" key="3">
    <source>
        <dbReference type="Proteomes" id="UP000828390"/>
    </source>
</evidence>
<reference evidence="2" key="1">
    <citation type="journal article" date="2019" name="bioRxiv">
        <title>The Genome of the Zebra Mussel, Dreissena polymorpha: A Resource for Invasive Species Research.</title>
        <authorList>
            <person name="McCartney M.A."/>
            <person name="Auch B."/>
            <person name="Kono T."/>
            <person name="Mallez S."/>
            <person name="Zhang Y."/>
            <person name="Obille A."/>
            <person name="Becker A."/>
            <person name="Abrahante J.E."/>
            <person name="Garbe J."/>
            <person name="Badalamenti J.P."/>
            <person name="Herman A."/>
            <person name="Mangelson H."/>
            <person name="Liachko I."/>
            <person name="Sullivan S."/>
            <person name="Sone E.D."/>
            <person name="Koren S."/>
            <person name="Silverstein K.A.T."/>
            <person name="Beckman K.B."/>
            <person name="Gohl D.M."/>
        </authorList>
    </citation>
    <scope>NUCLEOTIDE SEQUENCE</scope>
    <source>
        <strain evidence="2">Duluth1</strain>
        <tissue evidence="2">Whole animal</tissue>
    </source>
</reference>
<organism evidence="2 3">
    <name type="scientific">Dreissena polymorpha</name>
    <name type="common">Zebra mussel</name>
    <name type="synonym">Mytilus polymorpha</name>
    <dbReference type="NCBI Taxonomy" id="45954"/>
    <lineage>
        <taxon>Eukaryota</taxon>
        <taxon>Metazoa</taxon>
        <taxon>Spiralia</taxon>
        <taxon>Lophotrochozoa</taxon>
        <taxon>Mollusca</taxon>
        <taxon>Bivalvia</taxon>
        <taxon>Autobranchia</taxon>
        <taxon>Heteroconchia</taxon>
        <taxon>Euheterodonta</taxon>
        <taxon>Imparidentia</taxon>
        <taxon>Neoheterodontei</taxon>
        <taxon>Myida</taxon>
        <taxon>Dreissenoidea</taxon>
        <taxon>Dreissenidae</taxon>
        <taxon>Dreissena</taxon>
    </lineage>
</organism>
<accession>A0A9D4RDE5</accession>
<sequence>MMSCIEWPWDSDKEKDNDVSVDDVDDDNDVDGNDDDEYNDHKDLNHPSWSALQPELTIRDMPAVWRPRPRAVYSGSNPASPVLYTADINPASPVLYTADQTPPAPCCIQRIELVTNTITKVKY</sequence>
<protein>
    <submittedName>
        <fullName evidence="2">Uncharacterized protein</fullName>
    </submittedName>
</protein>
<dbReference type="EMBL" id="JAIWYP010000002">
    <property type="protein sequence ID" value="KAH3864179.1"/>
    <property type="molecule type" value="Genomic_DNA"/>
</dbReference>
<feature type="region of interest" description="Disordered" evidence="1">
    <location>
        <begin position="1"/>
        <end position="47"/>
    </location>
</feature>
<name>A0A9D4RDE5_DREPO</name>
<evidence type="ECO:0000256" key="1">
    <source>
        <dbReference type="SAM" id="MobiDB-lite"/>
    </source>
</evidence>
<dbReference type="AlphaFoldDB" id="A0A9D4RDE5"/>
<dbReference type="Proteomes" id="UP000828390">
    <property type="component" value="Unassembled WGS sequence"/>
</dbReference>
<comment type="caution">
    <text evidence="2">The sequence shown here is derived from an EMBL/GenBank/DDBJ whole genome shotgun (WGS) entry which is preliminary data.</text>
</comment>
<proteinExistence type="predicted"/>
<keyword evidence="3" id="KW-1185">Reference proteome</keyword>
<reference evidence="2" key="2">
    <citation type="submission" date="2020-11" db="EMBL/GenBank/DDBJ databases">
        <authorList>
            <person name="McCartney M.A."/>
            <person name="Auch B."/>
            <person name="Kono T."/>
            <person name="Mallez S."/>
            <person name="Becker A."/>
            <person name="Gohl D.M."/>
            <person name="Silverstein K.A.T."/>
            <person name="Koren S."/>
            <person name="Bechman K.B."/>
            <person name="Herman A."/>
            <person name="Abrahante J.E."/>
            <person name="Garbe J."/>
        </authorList>
    </citation>
    <scope>NUCLEOTIDE SEQUENCE</scope>
    <source>
        <strain evidence="2">Duluth1</strain>
        <tissue evidence="2">Whole animal</tissue>
    </source>
</reference>
<evidence type="ECO:0000313" key="2">
    <source>
        <dbReference type="EMBL" id="KAH3864179.1"/>
    </source>
</evidence>